<reference evidence="2 3" key="2">
    <citation type="submission" date="2010-03" db="EMBL/GenBank/DDBJ databases">
        <authorList>
            <person name="Pajon A."/>
        </authorList>
    </citation>
    <scope>NUCLEOTIDE SEQUENCE [LARGE SCALE GENOMIC DNA]</scope>
    <source>
        <strain evidence="2 3">XB1A</strain>
    </source>
</reference>
<feature type="transmembrane region" description="Helical" evidence="1">
    <location>
        <begin position="20"/>
        <end position="42"/>
    </location>
</feature>
<gene>
    <name evidence="2" type="ORF">BXY_05860</name>
</gene>
<dbReference type="EMBL" id="FP929033">
    <property type="protein sequence ID" value="CBK65813.1"/>
    <property type="molecule type" value="Genomic_DNA"/>
</dbReference>
<dbReference type="RefSeq" id="WP_015531173.1">
    <property type="nucleotide sequence ID" value="NC_021017.1"/>
</dbReference>
<evidence type="ECO:0000313" key="3">
    <source>
        <dbReference type="Proteomes" id="UP000008795"/>
    </source>
</evidence>
<reference evidence="2 3" key="1">
    <citation type="submission" date="2010-03" db="EMBL/GenBank/DDBJ databases">
        <title>The genome sequence of Bacteriodes xylanisolvens XB1A.</title>
        <authorList>
            <consortium name="metaHIT consortium -- http://www.metahit.eu/"/>
            <person name="Pajon A."/>
            <person name="Turner K."/>
            <person name="Parkhill J."/>
            <person name="Bernalier A."/>
        </authorList>
    </citation>
    <scope>NUCLEOTIDE SEQUENCE [LARGE SCALE GENOMIC DNA]</scope>
    <source>
        <strain evidence="2 3">XB1A</strain>
    </source>
</reference>
<keyword evidence="1" id="KW-1133">Transmembrane helix</keyword>
<dbReference type="AlphaFoldDB" id="D6D718"/>
<dbReference type="eggNOG" id="COG0784">
    <property type="taxonomic scope" value="Bacteria"/>
</dbReference>
<keyword evidence="1" id="KW-0472">Membrane</keyword>
<evidence type="ECO:0000256" key="1">
    <source>
        <dbReference type="SAM" id="Phobius"/>
    </source>
</evidence>
<dbReference type="Proteomes" id="UP000008795">
    <property type="component" value="Chromosome"/>
</dbReference>
<evidence type="ECO:0000313" key="2">
    <source>
        <dbReference type="EMBL" id="CBK65813.1"/>
    </source>
</evidence>
<protein>
    <submittedName>
        <fullName evidence="2">Uncharacterized protein</fullName>
    </submittedName>
</protein>
<dbReference type="HOGENOM" id="CLU_989632_0_0_10"/>
<keyword evidence="1" id="KW-0812">Transmembrane</keyword>
<sequence length="267" mass="31163">MDVETMLNKDNIKNFLRNPLGVIALFVTICYLIAGLVFSIGLDKLNGAEERLPFIWFIIIFPVVIFVVFVLLVCYHHEKLYGPTDFKNEDNFVKLTNAERKAKYLSEATENSKYEEQMPINIEDSEEVIKNEKSNICALAFSAENSAHLAIQKLNTIYNTKFTEEVKIGKYRYDAIGAISDRIYLVECKYIKNNITINRLRDTYQQVLRYKENLLKKNPHIIIVFVLEKYTDAVSKNIKEYYQSIAPDIDIYVFDYNELKTQFKSIE</sequence>
<name>D6D718_9BACE</name>
<feature type="transmembrane region" description="Helical" evidence="1">
    <location>
        <begin position="54"/>
        <end position="75"/>
    </location>
</feature>
<dbReference type="PATRIC" id="fig|657309.4.peg.4150"/>
<proteinExistence type="predicted"/>
<dbReference type="KEGG" id="bxy:BXY_05860"/>
<accession>D6D718</accession>
<organism evidence="2 3">
    <name type="scientific">Bacteroides xylanisolvens XB1A</name>
    <dbReference type="NCBI Taxonomy" id="657309"/>
    <lineage>
        <taxon>Bacteria</taxon>
        <taxon>Pseudomonadati</taxon>
        <taxon>Bacteroidota</taxon>
        <taxon>Bacteroidia</taxon>
        <taxon>Bacteroidales</taxon>
        <taxon>Bacteroidaceae</taxon>
        <taxon>Bacteroides</taxon>
    </lineage>
</organism>